<dbReference type="EMBL" id="BNAU01000009">
    <property type="protein sequence ID" value="GHF21266.1"/>
    <property type="molecule type" value="Genomic_DNA"/>
</dbReference>
<dbReference type="Proteomes" id="UP000605897">
    <property type="component" value="Unassembled WGS sequence"/>
</dbReference>
<organism evidence="1 2">
    <name type="scientific">Amycolatopsis deserti</name>
    <dbReference type="NCBI Taxonomy" id="185696"/>
    <lineage>
        <taxon>Bacteria</taxon>
        <taxon>Bacillati</taxon>
        <taxon>Actinomycetota</taxon>
        <taxon>Actinomycetes</taxon>
        <taxon>Pseudonocardiales</taxon>
        <taxon>Pseudonocardiaceae</taxon>
        <taxon>Amycolatopsis</taxon>
    </lineage>
</organism>
<gene>
    <name evidence="1" type="ORF">GCM10017786_64010</name>
</gene>
<evidence type="ECO:0000313" key="1">
    <source>
        <dbReference type="EMBL" id="GHF21266.1"/>
    </source>
</evidence>
<keyword evidence="2" id="KW-1185">Reference proteome</keyword>
<evidence type="ECO:0000313" key="2">
    <source>
        <dbReference type="Proteomes" id="UP000605897"/>
    </source>
</evidence>
<protein>
    <submittedName>
        <fullName evidence="1">Uncharacterized protein</fullName>
    </submittedName>
</protein>
<reference evidence="2" key="1">
    <citation type="journal article" date="2019" name="Int. J. Syst. Evol. Microbiol.">
        <title>The Global Catalogue of Microorganisms (GCM) 10K type strain sequencing project: providing services to taxonomists for standard genome sequencing and annotation.</title>
        <authorList>
            <consortium name="The Broad Institute Genomics Platform"/>
            <consortium name="The Broad Institute Genome Sequencing Center for Infectious Disease"/>
            <person name="Wu L."/>
            <person name="Ma J."/>
        </authorList>
    </citation>
    <scope>NUCLEOTIDE SEQUENCE [LARGE SCALE GENOMIC DNA]</scope>
    <source>
        <strain evidence="2">CGMCC 4.7677</strain>
    </source>
</reference>
<name>A0ABQ3JDB3_9PSEU</name>
<comment type="caution">
    <text evidence="1">The sequence shown here is derived from an EMBL/GenBank/DDBJ whole genome shotgun (WGS) entry which is preliminary data.</text>
</comment>
<sequence length="74" mass="7655">MHRPVAEVFGAGGQHARLLRAHPPAGQPDPGEGAVGGVVRGEDTRARVGADTSGRGHALTVNGGRSAKYYLDHM</sequence>
<proteinExistence type="predicted"/>
<accession>A0ABQ3JDB3</accession>